<keyword evidence="2" id="KW-1185">Reference proteome</keyword>
<sequence length="75" mass="7607">MEGAAGSAAAFVGGVGAGAEKACDVETPAARDRVMAAVTGIRARLRLLRFTLRSLAVEPAAGSERARGRTPEPAL</sequence>
<comment type="caution">
    <text evidence="1">The sequence shown here is derived from an EMBL/GenBank/DDBJ whole genome shotgun (WGS) entry which is preliminary data.</text>
</comment>
<gene>
    <name evidence="1" type="ORF">Scinn_64730</name>
</gene>
<protein>
    <recommendedName>
        <fullName evidence="3">CHAD domain-containing protein</fullName>
    </recommendedName>
</protein>
<evidence type="ECO:0000313" key="1">
    <source>
        <dbReference type="EMBL" id="GHI17010.1"/>
    </source>
</evidence>
<organism evidence="1 2">
    <name type="scientific">Streptomyces virginiae</name>
    <name type="common">Streptomyces cinnamonensis</name>
    <dbReference type="NCBI Taxonomy" id="1961"/>
    <lineage>
        <taxon>Bacteria</taxon>
        <taxon>Bacillati</taxon>
        <taxon>Actinomycetota</taxon>
        <taxon>Actinomycetes</taxon>
        <taxon>Kitasatosporales</taxon>
        <taxon>Streptomycetaceae</taxon>
        <taxon>Streptomyces</taxon>
    </lineage>
</organism>
<reference evidence="2" key="1">
    <citation type="submission" date="2020-09" db="EMBL/GenBank/DDBJ databases">
        <title>Whole genome shotgun sequence of Streptomyces cinnamonensis NBRC 15873.</title>
        <authorList>
            <person name="Komaki H."/>
            <person name="Tamura T."/>
        </authorList>
    </citation>
    <scope>NUCLEOTIDE SEQUENCE [LARGE SCALE GENOMIC DNA]</scope>
    <source>
        <strain evidence="2">NBRC 15873</strain>
    </source>
</reference>
<name>A0ABQ3NW52_STRVG</name>
<evidence type="ECO:0000313" key="2">
    <source>
        <dbReference type="Proteomes" id="UP000660554"/>
    </source>
</evidence>
<dbReference type="EMBL" id="BNDV01000016">
    <property type="protein sequence ID" value="GHI17010.1"/>
    <property type="molecule type" value="Genomic_DNA"/>
</dbReference>
<evidence type="ECO:0008006" key="3">
    <source>
        <dbReference type="Google" id="ProtNLM"/>
    </source>
</evidence>
<proteinExistence type="predicted"/>
<dbReference type="Proteomes" id="UP000660554">
    <property type="component" value="Unassembled WGS sequence"/>
</dbReference>
<accession>A0ABQ3NW52</accession>